<evidence type="ECO:0000313" key="3">
    <source>
        <dbReference type="Proteomes" id="UP000224567"/>
    </source>
</evidence>
<dbReference type="AlphaFoldDB" id="A0A2G2VVC6"/>
<sequence>MDRIPLSVGGDGSGPSLSKKPSFDINIPSIEHQVYELMEEEIKRRKAKLDDLLEPPIQREAERYPNIREPSPKAMVERLIESLGWDQINSKKKTRAMRPILQISKSF</sequence>
<comment type="caution">
    <text evidence="2">The sequence shown here is derived from an EMBL/GenBank/DDBJ whole genome shotgun (WGS) entry which is preliminary data.</text>
</comment>
<reference evidence="2 3" key="1">
    <citation type="journal article" date="2017" name="Genome Biol.">
        <title>New reference genome sequences of hot pepper reveal the massive evolution of plant disease-resistance genes by retroduplication.</title>
        <authorList>
            <person name="Kim S."/>
            <person name="Park J."/>
            <person name="Yeom S.I."/>
            <person name="Kim Y.M."/>
            <person name="Seo E."/>
            <person name="Kim K.T."/>
            <person name="Kim M.S."/>
            <person name="Lee J.M."/>
            <person name="Cheong K."/>
            <person name="Shin H.S."/>
            <person name="Kim S.B."/>
            <person name="Han K."/>
            <person name="Lee J."/>
            <person name="Park M."/>
            <person name="Lee H.A."/>
            <person name="Lee H.Y."/>
            <person name="Lee Y."/>
            <person name="Oh S."/>
            <person name="Lee J.H."/>
            <person name="Choi E."/>
            <person name="Choi E."/>
            <person name="Lee S.E."/>
            <person name="Jeon J."/>
            <person name="Kim H."/>
            <person name="Choi G."/>
            <person name="Song H."/>
            <person name="Lee J."/>
            <person name="Lee S.C."/>
            <person name="Kwon J.K."/>
            <person name="Lee H.Y."/>
            <person name="Koo N."/>
            <person name="Hong Y."/>
            <person name="Kim R.W."/>
            <person name="Kang W.H."/>
            <person name="Huh J.H."/>
            <person name="Kang B.C."/>
            <person name="Yang T.J."/>
            <person name="Lee Y.H."/>
            <person name="Bennetzen J.L."/>
            <person name="Choi D."/>
        </authorList>
    </citation>
    <scope>NUCLEOTIDE SEQUENCE [LARGE SCALE GENOMIC DNA]</scope>
    <source>
        <strain evidence="3">cv. PBC81</strain>
    </source>
</reference>
<protein>
    <submittedName>
        <fullName evidence="2">Uncharacterized protein</fullName>
    </submittedName>
</protein>
<organism evidence="2 3">
    <name type="scientific">Capsicum baccatum</name>
    <name type="common">Peruvian pepper</name>
    <dbReference type="NCBI Taxonomy" id="33114"/>
    <lineage>
        <taxon>Eukaryota</taxon>
        <taxon>Viridiplantae</taxon>
        <taxon>Streptophyta</taxon>
        <taxon>Embryophyta</taxon>
        <taxon>Tracheophyta</taxon>
        <taxon>Spermatophyta</taxon>
        <taxon>Magnoliopsida</taxon>
        <taxon>eudicotyledons</taxon>
        <taxon>Gunneridae</taxon>
        <taxon>Pentapetalae</taxon>
        <taxon>asterids</taxon>
        <taxon>lamiids</taxon>
        <taxon>Solanales</taxon>
        <taxon>Solanaceae</taxon>
        <taxon>Solanoideae</taxon>
        <taxon>Capsiceae</taxon>
        <taxon>Capsicum</taxon>
    </lineage>
</organism>
<dbReference type="OrthoDB" id="1305391at2759"/>
<evidence type="ECO:0000256" key="1">
    <source>
        <dbReference type="SAM" id="MobiDB-lite"/>
    </source>
</evidence>
<proteinExistence type="predicted"/>
<dbReference type="Proteomes" id="UP000224567">
    <property type="component" value="Unassembled WGS sequence"/>
</dbReference>
<name>A0A2G2VVC6_CAPBA</name>
<gene>
    <name evidence="2" type="ORF">CQW23_24638</name>
</gene>
<accession>A0A2G2VVC6</accession>
<dbReference type="EMBL" id="MLFT02000010">
    <property type="protein sequence ID" value="PHT36938.1"/>
    <property type="molecule type" value="Genomic_DNA"/>
</dbReference>
<keyword evidence="3" id="KW-1185">Reference proteome</keyword>
<feature type="region of interest" description="Disordered" evidence="1">
    <location>
        <begin position="1"/>
        <end position="23"/>
    </location>
</feature>
<evidence type="ECO:0000313" key="2">
    <source>
        <dbReference type="EMBL" id="PHT36938.1"/>
    </source>
</evidence>
<reference evidence="3" key="2">
    <citation type="journal article" date="2017" name="J. Anim. Genet.">
        <title>Multiple reference genome sequences of hot pepper reveal the massive evolution of plant disease resistance genes by retroduplication.</title>
        <authorList>
            <person name="Kim S."/>
            <person name="Park J."/>
            <person name="Yeom S.-I."/>
            <person name="Kim Y.-M."/>
            <person name="Seo E."/>
            <person name="Kim K.-T."/>
            <person name="Kim M.-S."/>
            <person name="Lee J.M."/>
            <person name="Cheong K."/>
            <person name="Shin H.-S."/>
            <person name="Kim S.-B."/>
            <person name="Han K."/>
            <person name="Lee J."/>
            <person name="Park M."/>
            <person name="Lee H.-A."/>
            <person name="Lee H.-Y."/>
            <person name="Lee Y."/>
            <person name="Oh S."/>
            <person name="Lee J.H."/>
            <person name="Choi E."/>
            <person name="Choi E."/>
            <person name="Lee S.E."/>
            <person name="Jeon J."/>
            <person name="Kim H."/>
            <person name="Choi G."/>
            <person name="Song H."/>
            <person name="Lee J."/>
            <person name="Lee S.-C."/>
            <person name="Kwon J.-K."/>
            <person name="Lee H.-Y."/>
            <person name="Koo N."/>
            <person name="Hong Y."/>
            <person name="Kim R.W."/>
            <person name="Kang W.-H."/>
            <person name="Huh J.H."/>
            <person name="Kang B.-C."/>
            <person name="Yang T.-J."/>
            <person name="Lee Y.-H."/>
            <person name="Bennetzen J.L."/>
            <person name="Choi D."/>
        </authorList>
    </citation>
    <scope>NUCLEOTIDE SEQUENCE [LARGE SCALE GENOMIC DNA]</scope>
    <source>
        <strain evidence="3">cv. PBC81</strain>
    </source>
</reference>